<organism evidence="2 3">
    <name type="scientific">Penicillium malachiteum</name>
    <dbReference type="NCBI Taxonomy" id="1324776"/>
    <lineage>
        <taxon>Eukaryota</taxon>
        <taxon>Fungi</taxon>
        <taxon>Dikarya</taxon>
        <taxon>Ascomycota</taxon>
        <taxon>Pezizomycotina</taxon>
        <taxon>Eurotiomycetes</taxon>
        <taxon>Eurotiomycetidae</taxon>
        <taxon>Eurotiales</taxon>
        <taxon>Aspergillaceae</taxon>
        <taxon>Penicillium</taxon>
    </lineage>
</organism>
<evidence type="ECO:0000313" key="2">
    <source>
        <dbReference type="EMBL" id="KAJ5740369.1"/>
    </source>
</evidence>
<protein>
    <recommendedName>
        <fullName evidence="4">Glycogen debranching enzyme</fullName>
    </recommendedName>
</protein>
<sequence length="767" mass="83667">MKNRKLSLLGGIALTAVAVSADVNLRPRSNAPLCSNSASTFSLSDPPYENYFYSDCNVAAQVVVTSPLSSSDLSTIGPRLIVAWPAGDSGACAFFAPQNGINGTLGIGIVNSTVGSPLATTYNASFAGDYPSVGVQGVISFNSSAILSLPILGSIRTIRDFVEGASILYPEIQDAVKYTSNSDESASLHRLWLDNVTTTSIHFSPWNNGTGSNTSVTVSNGTLAFEAGEYLFTAEMNYPQLSQLNSSVVLNSQSTNLTETMPGQTIALAFLSYSEKLLAGAWRFLTYFGRDSMISALLLEPVLSSGNGRAMEAVIGAVLERVNRSDGSVCHEETIGDYATWTNLQDNITSNAMVCDYAMIDSDYYLPVLMQRYFLENPVGQKRVSAFFNTSAGSINAANQNLTWGQLALINAERIMRLTTPFAQNQTKDNLIHLKEGQIVGQWRDSEFGIGGGRIPFDVNTALAPAALRSIAALSKKGIYKNRQNWTDLAEHYAQIWEDSTLPFFEVTIPQSKAKSLVKSYKNASSFTGPDQSSTIDTNVKFYSLSLDGYNNLSRVEVMNTDDCFRHFLLNTTNDAQLSTFLNSTATNIRRDFPAGLMTDVGMLIANPAFGENPVYAQNWTTGAYHGTVVWSWQLAMMAKGLELQMERCEVSVNFSTSRTSSRIFGEGMGGRKGMDKEIQVVPAFCTDSSIFDNVKAAYNALWDSIEENSDQLSTEMWSWVYQNGTFQVTQLVDLPAPPGVGGQTESDIRQLWSLAFLAVARNKDYK</sequence>
<proteinExistence type="predicted"/>
<dbReference type="Proteomes" id="UP001215712">
    <property type="component" value="Unassembled WGS sequence"/>
</dbReference>
<evidence type="ECO:0008006" key="4">
    <source>
        <dbReference type="Google" id="ProtNLM"/>
    </source>
</evidence>
<feature type="signal peptide" evidence="1">
    <location>
        <begin position="1"/>
        <end position="21"/>
    </location>
</feature>
<dbReference type="EMBL" id="JAQJAN010000001">
    <property type="protein sequence ID" value="KAJ5740369.1"/>
    <property type="molecule type" value="Genomic_DNA"/>
</dbReference>
<accession>A0AAD6HWZ9</accession>
<gene>
    <name evidence="2" type="ORF">N7493_000241</name>
</gene>
<reference evidence="2" key="1">
    <citation type="journal article" date="2023" name="IMA Fungus">
        <title>Comparative genomic study of the Penicillium genus elucidates a diverse pangenome and 15 lateral gene transfer events.</title>
        <authorList>
            <person name="Petersen C."/>
            <person name="Sorensen T."/>
            <person name="Nielsen M.R."/>
            <person name="Sondergaard T.E."/>
            <person name="Sorensen J.L."/>
            <person name="Fitzpatrick D.A."/>
            <person name="Frisvad J.C."/>
            <person name="Nielsen K.L."/>
        </authorList>
    </citation>
    <scope>NUCLEOTIDE SEQUENCE</scope>
    <source>
        <strain evidence="2">IBT 17514</strain>
    </source>
</reference>
<keyword evidence="1" id="KW-0732">Signal</keyword>
<evidence type="ECO:0000256" key="1">
    <source>
        <dbReference type="SAM" id="SignalP"/>
    </source>
</evidence>
<comment type="caution">
    <text evidence="2">The sequence shown here is derived from an EMBL/GenBank/DDBJ whole genome shotgun (WGS) entry which is preliminary data.</text>
</comment>
<evidence type="ECO:0000313" key="3">
    <source>
        <dbReference type="Proteomes" id="UP001215712"/>
    </source>
</evidence>
<reference evidence="2" key="2">
    <citation type="submission" date="2023-01" db="EMBL/GenBank/DDBJ databases">
        <authorList>
            <person name="Petersen C."/>
        </authorList>
    </citation>
    <scope>NUCLEOTIDE SEQUENCE</scope>
    <source>
        <strain evidence="2">IBT 17514</strain>
    </source>
</reference>
<feature type="chain" id="PRO_5042058963" description="Glycogen debranching enzyme" evidence="1">
    <location>
        <begin position="22"/>
        <end position="767"/>
    </location>
</feature>
<name>A0AAD6HWZ9_9EURO</name>
<keyword evidence="3" id="KW-1185">Reference proteome</keyword>
<dbReference type="AlphaFoldDB" id="A0AAD6HWZ9"/>